<keyword evidence="3" id="KW-1185">Reference proteome</keyword>
<evidence type="ECO:0000313" key="2">
    <source>
        <dbReference type="EMBL" id="KDQ71508.1"/>
    </source>
</evidence>
<dbReference type="AlphaFoldDB" id="A0A067QEI9"/>
<proteinExistence type="predicted"/>
<evidence type="ECO:0000256" key="1">
    <source>
        <dbReference type="SAM" id="MobiDB-lite"/>
    </source>
</evidence>
<reference evidence="2 3" key="1">
    <citation type="journal article" date="2014" name="Nat. Commun.">
        <title>Molecular traces of alternative social organization in a termite genome.</title>
        <authorList>
            <person name="Terrapon N."/>
            <person name="Li C."/>
            <person name="Robertson H.M."/>
            <person name="Ji L."/>
            <person name="Meng X."/>
            <person name="Booth W."/>
            <person name="Chen Z."/>
            <person name="Childers C.P."/>
            <person name="Glastad K.M."/>
            <person name="Gokhale K."/>
            <person name="Gowin J."/>
            <person name="Gronenberg W."/>
            <person name="Hermansen R.A."/>
            <person name="Hu H."/>
            <person name="Hunt B.G."/>
            <person name="Huylmans A.K."/>
            <person name="Khalil S.M."/>
            <person name="Mitchell R.D."/>
            <person name="Munoz-Torres M.C."/>
            <person name="Mustard J.A."/>
            <person name="Pan H."/>
            <person name="Reese J.T."/>
            <person name="Scharf M.E."/>
            <person name="Sun F."/>
            <person name="Vogel H."/>
            <person name="Xiao J."/>
            <person name="Yang W."/>
            <person name="Yang Z."/>
            <person name="Yang Z."/>
            <person name="Zhou J."/>
            <person name="Zhu J."/>
            <person name="Brent C.S."/>
            <person name="Elsik C.G."/>
            <person name="Goodisman M.A."/>
            <person name="Liberles D.A."/>
            <person name="Roe R.M."/>
            <person name="Vargo E.L."/>
            <person name="Vilcinskas A."/>
            <person name="Wang J."/>
            <person name="Bornberg-Bauer E."/>
            <person name="Korb J."/>
            <person name="Zhang G."/>
            <person name="Liebig J."/>
        </authorList>
    </citation>
    <scope>NUCLEOTIDE SEQUENCE [LARGE SCALE GENOMIC DNA]</scope>
    <source>
        <tissue evidence="2">Whole organism</tissue>
    </source>
</reference>
<evidence type="ECO:0000313" key="3">
    <source>
        <dbReference type="Proteomes" id="UP000027135"/>
    </source>
</evidence>
<organism evidence="2 3">
    <name type="scientific">Zootermopsis nevadensis</name>
    <name type="common">Dampwood termite</name>
    <dbReference type="NCBI Taxonomy" id="136037"/>
    <lineage>
        <taxon>Eukaryota</taxon>
        <taxon>Metazoa</taxon>
        <taxon>Ecdysozoa</taxon>
        <taxon>Arthropoda</taxon>
        <taxon>Hexapoda</taxon>
        <taxon>Insecta</taxon>
        <taxon>Pterygota</taxon>
        <taxon>Neoptera</taxon>
        <taxon>Polyneoptera</taxon>
        <taxon>Dictyoptera</taxon>
        <taxon>Blattodea</taxon>
        <taxon>Blattoidea</taxon>
        <taxon>Termitoidae</taxon>
        <taxon>Termopsidae</taxon>
        <taxon>Zootermopsis</taxon>
    </lineage>
</organism>
<feature type="region of interest" description="Disordered" evidence="1">
    <location>
        <begin position="83"/>
        <end position="107"/>
    </location>
</feature>
<gene>
    <name evidence="2" type="ORF">L798_11948</name>
</gene>
<name>A0A067QEI9_ZOONE</name>
<sequence length="107" mass="11624">MGGVNLLPTNFLAEVSQLVHGFRLLRSTTLQPLCVKVTDCGGAAHAPCDLVDYLNGRMDGDLARESAKVTNTWIRLRTATRSIRPTSGPSYSSTELPCARATRRPHS</sequence>
<dbReference type="Proteomes" id="UP000027135">
    <property type="component" value="Unassembled WGS sequence"/>
</dbReference>
<dbReference type="InParanoid" id="A0A067QEI9"/>
<protein>
    <submittedName>
        <fullName evidence="2">Uncharacterized protein</fullName>
    </submittedName>
</protein>
<feature type="compositionally biased region" description="Polar residues" evidence="1">
    <location>
        <begin position="83"/>
        <end position="95"/>
    </location>
</feature>
<accession>A0A067QEI9</accession>
<dbReference type="EMBL" id="KK853916">
    <property type="protein sequence ID" value="KDQ71508.1"/>
    <property type="molecule type" value="Genomic_DNA"/>
</dbReference>